<organism evidence="1 2">
    <name type="scientific">Schistosoma mattheei</name>
    <dbReference type="NCBI Taxonomy" id="31246"/>
    <lineage>
        <taxon>Eukaryota</taxon>
        <taxon>Metazoa</taxon>
        <taxon>Spiralia</taxon>
        <taxon>Lophotrochozoa</taxon>
        <taxon>Platyhelminthes</taxon>
        <taxon>Trematoda</taxon>
        <taxon>Digenea</taxon>
        <taxon>Strigeidida</taxon>
        <taxon>Schistosomatoidea</taxon>
        <taxon>Schistosomatidae</taxon>
        <taxon>Schistosoma</taxon>
    </lineage>
</organism>
<dbReference type="STRING" id="31246.A0A183PR23"/>
<dbReference type="Proteomes" id="UP000269396">
    <property type="component" value="Unassembled WGS sequence"/>
</dbReference>
<reference evidence="1 2" key="1">
    <citation type="submission" date="2018-11" db="EMBL/GenBank/DDBJ databases">
        <authorList>
            <consortium name="Pathogen Informatics"/>
        </authorList>
    </citation>
    <scope>NUCLEOTIDE SEQUENCE [LARGE SCALE GENOMIC DNA]</scope>
    <source>
        <strain>Denwood</strain>
        <strain evidence="2">Zambia</strain>
    </source>
</reference>
<dbReference type="EMBL" id="UZAL01037722">
    <property type="protein sequence ID" value="VDP72411.1"/>
    <property type="molecule type" value="Genomic_DNA"/>
</dbReference>
<name>A0A183PR23_9TREM</name>
<protein>
    <submittedName>
        <fullName evidence="1">Uncharacterized protein</fullName>
    </submittedName>
</protein>
<accession>A0A183PR23</accession>
<sequence>MIDLNTEKNDSMFTTVRSNVIRPKTARHKDPKCKLKVEFDINQLQDLRNDLEELWPSLNNYSTSASF</sequence>
<proteinExistence type="predicted"/>
<evidence type="ECO:0000313" key="1">
    <source>
        <dbReference type="EMBL" id="VDP72411.1"/>
    </source>
</evidence>
<gene>
    <name evidence="1" type="ORF">SMTD_LOCUS16809</name>
</gene>
<evidence type="ECO:0000313" key="2">
    <source>
        <dbReference type="Proteomes" id="UP000269396"/>
    </source>
</evidence>
<keyword evidence="2" id="KW-1185">Reference proteome</keyword>
<dbReference type="AlphaFoldDB" id="A0A183PR23"/>